<dbReference type="AlphaFoldDB" id="A0A069QLM8"/>
<reference evidence="1 2" key="1">
    <citation type="submission" date="2013-08" db="EMBL/GenBank/DDBJ databases">
        <authorList>
            <person name="Weinstock G."/>
            <person name="Sodergren E."/>
            <person name="Wylie T."/>
            <person name="Fulton L."/>
            <person name="Fulton R."/>
            <person name="Fronick C."/>
            <person name="O'Laughlin M."/>
            <person name="Godfrey J."/>
            <person name="Miner T."/>
            <person name="Herter B."/>
            <person name="Appelbaum E."/>
            <person name="Cordes M."/>
            <person name="Lek S."/>
            <person name="Wollam A."/>
            <person name="Pepin K.H."/>
            <person name="Palsikar V.B."/>
            <person name="Mitreva M."/>
            <person name="Wilson R.K."/>
        </authorList>
    </citation>
    <scope>NUCLEOTIDE SEQUENCE [LARGE SCALE GENOMIC DNA]</scope>
    <source>
        <strain evidence="1 2">ATCC 15930</strain>
    </source>
</reference>
<accession>A0A069QLM8</accession>
<evidence type="ECO:0000313" key="2">
    <source>
        <dbReference type="Proteomes" id="UP000027442"/>
    </source>
</evidence>
<proteinExistence type="predicted"/>
<dbReference type="EMBL" id="JNGW01000013">
    <property type="protein sequence ID" value="KDR53680.1"/>
    <property type="molecule type" value="Genomic_DNA"/>
</dbReference>
<dbReference type="PATRIC" id="fig|1122985.7.peg.298"/>
<dbReference type="Proteomes" id="UP000027442">
    <property type="component" value="Unassembled WGS sequence"/>
</dbReference>
<organism evidence="1 2">
    <name type="scientific">Hoylesella loescheii DSM 19665 = JCM 12249 = ATCC 15930</name>
    <dbReference type="NCBI Taxonomy" id="1122985"/>
    <lineage>
        <taxon>Bacteria</taxon>
        <taxon>Pseudomonadati</taxon>
        <taxon>Bacteroidota</taxon>
        <taxon>Bacteroidia</taxon>
        <taxon>Bacteroidales</taxon>
        <taxon>Prevotellaceae</taxon>
        <taxon>Hoylesella</taxon>
    </lineage>
</organism>
<gene>
    <name evidence="1" type="ORF">HMPREF1991_00287</name>
</gene>
<name>A0A069QLM8_HOYLO</name>
<protein>
    <submittedName>
        <fullName evidence="1">Uncharacterized protein</fullName>
    </submittedName>
</protein>
<comment type="caution">
    <text evidence="1">The sequence shown here is derived from an EMBL/GenBank/DDBJ whole genome shotgun (WGS) entry which is preliminary data.</text>
</comment>
<keyword evidence="2" id="KW-1185">Reference proteome</keyword>
<sequence length="43" mass="5138">MEKFANKLKTLIYSCKQTHDTPISTHLLMFGDTYFMLQEHLFD</sequence>
<evidence type="ECO:0000313" key="1">
    <source>
        <dbReference type="EMBL" id="KDR53680.1"/>
    </source>
</evidence>
<dbReference type="HOGENOM" id="CLU_3237676_0_0_10"/>